<sequence>MNCLKTTIIVPIIDSLPEYLSLFLDQLSHQKHVDALLLCNFNINIETPNNTKLIFAEINNLQDLVQYLGSQKADYLLQYDYWTIGSIQHLYGQVYLFLNQLKNENTEMIILNENNENLIFFKSNEKVIEEVLINQNTKSLNKVEADIINNNFRKTFYFNQGQIIDYYNRMSYPFINIEQLLKHRIVKNYDSDWRKIPSIFYLDTTGFYSESEFRQYSQVRFQKEVKAFGVKCKEYFLGLFQSNNKEIA</sequence>
<dbReference type="RefSeq" id="WP_169665002.1">
    <property type="nucleotide sequence ID" value="NZ_CP076132.1"/>
</dbReference>
<keyword evidence="2" id="KW-1185">Reference proteome</keyword>
<reference evidence="1 2" key="1">
    <citation type="submission" date="2021-05" db="EMBL/GenBank/DDBJ databases">
        <title>Comparative genomic studies on the polysaccharide-degrading batcterial strains of the Flammeovirga genus.</title>
        <authorList>
            <person name="Zewei F."/>
            <person name="Zheng Z."/>
            <person name="Yu L."/>
            <person name="Ruyue G."/>
            <person name="Yanhong M."/>
            <person name="Yuanyuan C."/>
            <person name="Jingyan G."/>
            <person name="Wenjun H."/>
        </authorList>
    </citation>
    <scope>NUCLEOTIDE SEQUENCE [LARGE SCALE GENOMIC DNA]</scope>
    <source>
        <strain evidence="1 2">NBRC:100898</strain>
    </source>
</reference>
<dbReference type="KEGG" id="fya:KMW28_02705"/>
<organism evidence="1 2">
    <name type="scientific">Flammeovirga yaeyamensis</name>
    <dbReference type="NCBI Taxonomy" id="367791"/>
    <lineage>
        <taxon>Bacteria</taxon>
        <taxon>Pseudomonadati</taxon>
        <taxon>Bacteroidota</taxon>
        <taxon>Cytophagia</taxon>
        <taxon>Cytophagales</taxon>
        <taxon>Flammeovirgaceae</taxon>
        <taxon>Flammeovirga</taxon>
    </lineage>
</organism>
<evidence type="ECO:0000313" key="1">
    <source>
        <dbReference type="EMBL" id="QWG02501.1"/>
    </source>
</evidence>
<name>A0AAX1N7U8_9BACT</name>
<protein>
    <submittedName>
        <fullName evidence="1">Uncharacterized protein</fullName>
    </submittedName>
</protein>
<proteinExistence type="predicted"/>
<accession>A0AAX1N7U8</accession>
<dbReference type="Proteomes" id="UP000678679">
    <property type="component" value="Chromosome 1"/>
</dbReference>
<dbReference type="EMBL" id="CP076132">
    <property type="protein sequence ID" value="QWG02501.1"/>
    <property type="molecule type" value="Genomic_DNA"/>
</dbReference>
<evidence type="ECO:0000313" key="2">
    <source>
        <dbReference type="Proteomes" id="UP000678679"/>
    </source>
</evidence>
<dbReference type="AlphaFoldDB" id="A0AAX1N7U8"/>
<gene>
    <name evidence="1" type="ORF">KMW28_02705</name>
</gene>